<organism evidence="16 17">
    <name type="scientific">Variovorax paradoxus</name>
    <dbReference type="NCBI Taxonomy" id="34073"/>
    <lineage>
        <taxon>Bacteria</taxon>
        <taxon>Pseudomonadati</taxon>
        <taxon>Pseudomonadota</taxon>
        <taxon>Betaproteobacteria</taxon>
        <taxon>Burkholderiales</taxon>
        <taxon>Comamonadaceae</taxon>
        <taxon>Variovorax</taxon>
    </lineage>
</organism>
<feature type="domain" description="TonB-dependent receptor-like beta-barrel" evidence="14">
    <location>
        <begin position="269"/>
        <end position="735"/>
    </location>
</feature>
<dbReference type="InterPro" id="IPR012910">
    <property type="entry name" value="Plug_dom"/>
</dbReference>
<dbReference type="PATRIC" id="fig|34073.19.peg.6429"/>
<evidence type="ECO:0000256" key="7">
    <source>
        <dbReference type="ARBA" id="ARBA00023065"/>
    </source>
</evidence>
<name>A0A0H2LSE6_VARPD</name>
<feature type="domain" description="TonB-dependent receptor plug" evidence="15">
    <location>
        <begin position="54"/>
        <end position="160"/>
    </location>
</feature>
<evidence type="ECO:0000256" key="10">
    <source>
        <dbReference type="ARBA" id="ARBA00023237"/>
    </source>
</evidence>
<evidence type="ECO:0000256" key="3">
    <source>
        <dbReference type="ARBA" id="ARBA00022452"/>
    </source>
</evidence>
<keyword evidence="10 11" id="KW-0998">Cell outer membrane</keyword>
<dbReference type="PANTHER" id="PTHR32552:SF81">
    <property type="entry name" value="TONB-DEPENDENT OUTER MEMBRANE RECEPTOR"/>
    <property type="match status" value="1"/>
</dbReference>
<evidence type="ECO:0000256" key="4">
    <source>
        <dbReference type="ARBA" id="ARBA00022496"/>
    </source>
</evidence>
<accession>A0A0H2LSE6</accession>
<evidence type="ECO:0000256" key="1">
    <source>
        <dbReference type="ARBA" id="ARBA00004571"/>
    </source>
</evidence>
<evidence type="ECO:0000256" key="6">
    <source>
        <dbReference type="ARBA" id="ARBA00023004"/>
    </source>
</evidence>
<evidence type="ECO:0000256" key="2">
    <source>
        <dbReference type="ARBA" id="ARBA00022448"/>
    </source>
</evidence>
<dbReference type="PANTHER" id="PTHR32552">
    <property type="entry name" value="FERRICHROME IRON RECEPTOR-RELATED"/>
    <property type="match status" value="1"/>
</dbReference>
<dbReference type="InterPro" id="IPR039426">
    <property type="entry name" value="TonB-dep_rcpt-like"/>
</dbReference>
<keyword evidence="17" id="KW-1185">Reference proteome</keyword>
<reference evidence="16 17" key="1">
    <citation type="submission" date="2015-03" db="EMBL/GenBank/DDBJ databases">
        <title>Genome sequence of Variovorax paradoxus TBEA6.</title>
        <authorList>
            <person name="Poehlein A."/>
            <person name="Schuldes J."/>
            <person name="Wuebbeler J.H."/>
            <person name="Hiessl S."/>
            <person name="Steinbuechel A."/>
            <person name="Daniel R."/>
        </authorList>
    </citation>
    <scope>NUCLEOTIDE SEQUENCE [LARGE SCALE GENOMIC DNA]</scope>
    <source>
        <strain evidence="16 17">TBEA6</strain>
    </source>
</reference>
<keyword evidence="6" id="KW-0408">Iron</keyword>
<proteinExistence type="inferred from homology"/>
<dbReference type="EMBL" id="JZWI01000048">
    <property type="protein sequence ID" value="KLN52626.1"/>
    <property type="molecule type" value="Genomic_DNA"/>
</dbReference>
<dbReference type="Proteomes" id="UP000035170">
    <property type="component" value="Unassembled WGS sequence"/>
</dbReference>
<protein>
    <submittedName>
        <fullName evidence="16">Pesticin receptor</fullName>
    </submittedName>
</protein>
<keyword evidence="13" id="KW-0732">Signal</keyword>
<comment type="subcellular location">
    <subcellularLocation>
        <location evidence="1 11">Cell outer membrane</location>
        <topology evidence="1 11">Multi-pass membrane protein</topology>
    </subcellularLocation>
</comment>
<keyword evidence="4" id="KW-0410">Iron transport</keyword>
<keyword evidence="7" id="KW-0406">Ion transport</keyword>
<evidence type="ECO:0000256" key="8">
    <source>
        <dbReference type="ARBA" id="ARBA00023077"/>
    </source>
</evidence>
<feature type="chain" id="PRO_5005200262" evidence="13">
    <location>
        <begin position="29"/>
        <end position="771"/>
    </location>
</feature>
<dbReference type="GO" id="GO:0006826">
    <property type="term" value="P:iron ion transport"/>
    <property type="evidence" value="ECO:0007669"/>
    <property type="project" value="UniProtKB-KW"/>
</dbReference>
<dbReference type="PROSITE" id="PS52016">
    <property type="entry name" value="TONB_DEPENDENT_REC_3"/>
    <property type="match status" value="1"/>
</dbReference>
<evidence type="ECO:0000313" key="17">
    <source>
        <dbReference type="Proteomes" id="UP000035170"/>
    </source>
</evidence>
<dbReference type="AlphaFoldDB" id="A0A0H2LSE6"/>
<dbReference type="CDD" id="cd01347">
    <property type="entry name" value="ligand_gated_channel"/>
    <property type="match status" value="1"/>
</dbReference>
<keyword evidence="2 11" id="KW-0813">Transport</keyword>
<dbReference type="InterPro" id="IPR000531">
    <property type="entry name" value="Beta-barrel_TonB"/>
</dbReference>
<keyword evidence="8 12" id="KW-0798">TonB box</keyword>
<evidence type="ECO:0000256" key="13">
    <source>
        <dbReference type="SAM" id="SignalP"/>
    </source>
</evidence>
<dbReference type="InterPro" id="IPR036942">
    <property type="entry name" value="Beta-barrel_TonB_sf"/>
</dbReference>
<gene>
    <name evidence="16" type="primary">fyuA2</name>
    <name evidence="16" type="ORF">VPARA_62500</name>
</gene>
<evidence type="ECO:0000256" key="9">
    <source>
        <dbReference type="ARBA" id="ARBA00023136"/>
    </source>
</evidence>
<dbReference type="Pfam" id="PF07715">
    <property type="entry name" value="Plug"/>
    <property type="match status" value="1"/>
</dbReference>
<dbReference type="Pfam" id="PF00593">
    <property type="entry name" value="TonB_dep_Rec_b-barrel"/>
    <property type="match status" value="1"/>
</dbReference>
<comment type="caution">
    <text evidence="16">The sequence shown here is derived from an EMBL/GenBank/DDBJ whole genome shotgun (WGS) entry which is preliminary data.</text>
</comment>
<dbReference type="SUPFAM" id="SSF56935">
    <property type="entry name" value="Porins"/>
    <property type="match status" value="1"/>
</dbReference>
<evidence type="ECO:0000256" key="11">
    <source>
        <dbReference type="PROSITE-ProRule" id="PRU01360"/>
    </source>
</evidence>
<keyword evidence="3 11" id="KW-1134">Transmembrane beta strand</keyword>
<keyword evidence="16" id="KW-0675">Receptor</keyword>
<dbReference type="GO" id="GO:0009279">
    <property type="term" value="C:cell outer membrane"/>
    <property type="evidence" value="ECO:0007669"/>
    <property type="project" value="UniProtKB-SubCell"/>
</dbReference>
<dbReference type="RefSeq" id="WP_230683020.1">
    <property type="nucleotide sequence ID" value="NZ_JZWI01000048.1"/>
</dbReference>
<feature type="signal peptide" evidence="13">
    <location>
        <begin position="1"/>
        <end position="28"/>
    </location>
</feature>
<keyword evidence="5 11" id="KW-0812">Transmembrane</keyword>
<evidence type="ECO:0000313" key="16">
    <source>
        <dbReference type="EMBL" id="KLN52626.1"/>
    </source>
</evidence>
<sequence length="771" mass="82204">MSFCPCDLLARSLAVGALAFGLAVEAHAQPTPLDDGETLPAITVDARGRSEAAQQVPIPLTSIDGETLETQQSWRLEDLQQWLPSTSITFGDPRQSAIAVRGVGRNPSNDGLEGSTGIYLDNVYLGRAGMATFDLLDIERVDLLRGPQGTLFGKNTTAGVLALHTRPPSRETERSLQLSIGQRGLAQGQAIFSGALSEETAGRLLVYGTHERGNIENIYDGGSVNGGNRSGIRGQWLLRRGDAFSLRLIADAHRERSTYGTRVIYSLGSGPAAARARAGGATGIVTDPRRYAVNTDGVERVDLDQGGVSAEASWKLGSGATVTSITAGRSWKFVPTANDNLNIPVLIDGGSRVRQQQFSQELRYAGPTGGAVDYVVGAFYMRQRMRNEIFTVFGPRADIVLQGTSLPVLANASTVSFGALDTESFALFSQATWHATSRLDLTAGLRITQERKDGRTHRGDSTGGAAATAFLRNRPIVLGAYDTGSLAIRKTSPSALLGASYRLDDDAIGYASFSHGERSGGINLAGPGAAPGPLGASSLIIGPERVDSLDVGVKSSLWNDRLTLNLNAFLAGVRGYQTSMFVPAGAGAGNYVEILTNAGDLRSRGLELDATARPARGLTVWANAAFNDARYRRYEDAPCPSERGFVPQGRCSLTGRQVAGTPRWTFNVGAEYRRSVSPTTQHFVSATYAWRSAQDGTLDGSVHSRIPAYGLLNLATGWKVARGNEIWSISLWLRNALDKKYFPTVAATANGAYVASVGTPRTLGLTVRLDY</sequence>
<dbReference type="Gene3D" id="2.40.170.20">
    <property type="entry name" value="TonB-dependent receptor, beta-barrel domain"/>
    <property type="match status" value="1"/>
</dbReference>
<comment type="similarity">
    <text evidence="11 12">Belongs to the TonB-dependent receptor family.</text>
</comment>
<evidence type="ECO:0000259" key="15">
    <source>
        <dbReference type="Pfam" id="PF07715"/>
    </source>
</evidence>
<evidence type="ECO:0000259" key="14">
    <source>
        <dbReference type="Pfam" id="PF00593"/>
    </source>
</evidence>
<keyword evidence="9 11" id="KW-0472">Membrane</keyword>
<evidence type="ECO:0000256" key="12">
    <source>
        <dbReference type="RuleBase" id="RU003357"/>
    </source>
</evidence>
<evidence type="ECO:0000256" key="5">
    <source>
        <dbReference type="ARBA" id="ARBA00022692"/>
    </source>
</evidence>